<dbReference type="GO" id="GO:0016787">
    <property type="term" value="F:hydrolase activity"/>
    <property type="evidence" value="ECO:0007669"/>
    <property type="project" value="UniProtKB-KW"/>
</dbReference>
<evidence type="ECO:0000259" key="4">
    <source>
        <dbReference type="Pfam" id="PF08386"/>
    </source>
</evidence>
<comment type="similarity">
    <text evidence="1">Belongs to the peptidase S33 family.</text>
</comment>
<dbReference type="EMBL" id="ML978959">
    <property type="protein sequence ID" value="KAF1932239.1"/>
    <property type="molecule type" value="Genomic_DNA"/>
</dbReference>
<dbReference type="RefSeq" id="XP_033452487.1">
    <property type="nucleotide sequence ID" value="XM_033591271.1"/>
</dbReference>
<sequence>MKSWYGHGNAPVARRQAPAGSRFLTTVFVSLILITGLDTFFPGLKHQFIPQPDQLGSRPQSATSNASKSFEWSQIAPKKHLEFHKCFEKFKCAKLSLPLDYFNSTNGTFLSSTVSVAIVKLPAEVPIDDPRYGGPILLNPGGPGGSGALFALMAAESIQWVVDSASDPAEIVKDSRYFDVIGFDPRGIGETEPAATCISDPAAAWSWRLRETEEGILGSSDAALGRLWSKTHALGSSCKLAMESEDGPDIKQFMTTAFVARDMLEIIELHAKYNAHEIAQATHNTGQRAGCRNTALAHYTPGEAKLQYWGFSYGTLLGSTFASMFPDRVGRAVLDGVVNDWDYHHSLGNGSLIDNDKAMESFYSYCLNSGYEECPLSGNATTTAEIKNNTRRILKRLYHNPYILSSAEGPEVVTYSDIKSTIFSSIYQPQHSFKPLGFLLPQIENGGGDLIDYISKPFRLAHTFSCGVNSTVNPGISYTSDVPTFAILCADSVDQSNLTIDEFTEYWHLLQSISSVAGDLWSFLMLKCAAWNIRANYRFDGPYGGNTSHPILFISNTADPVTPLKSGRIMHSKFPNSGLLVNDQAGHCSFSATNLCAYEKIRTYFQTGALPTPNTLCTPPPSAYSLNSTDPKSPFYDPTLGVGAHVFRDLHITAQQQILHSTVKTMQRVMSENESFGFSLLIGNPKAAKIQRMMSKKYLD</sequence>
<reference evidence="5" key="1">
    <citation type="journal article" date="2020" name="Stud. Mycol.">
        <title>101 Dothideomycetes genomes: a test case for predicting lifestyles and emergence of pathogens.</title>
        <authorList>
            <person name="Haridas S."/>
            <person name="Albert R."/>
            <person name="Binder M."/>
            <person name="Bloem J."/>
            <person name="Labutti K."/>
            <person name="Salamov A."/>
            <person name="Andreopoulos B."/>
            <person name="Baker S."/>
            <person name="Barry K."/>
            <person name="Bills G."/>
            <person name="Bluhm B."/>
            <person name="Cannon C."/>
            <person name="Castanera R."/>
            <person name="Culley D."/>
            <person name="Daum C."/>
            <person name="Ezra D."/>
            <person name="Gonzalez J."/>
            <person name="Henrissat B."/>
            <person name="Kuo A."/>
            <person name="Liang C."/>
            <person name="Lipzen A."/>
            <person name="Lutzoni F."/>
            <person name="Magnuson J."/>
            <person name="Mondo S."/>
            <person name="Nolan M."/>
            <person name="Ohm R."/>
            <person name="Pangilinan J."/>
            <person name="Park H.-J."/>
            <person name="Ramirez L."/>
            <person name="Alfaro M."/>
            <person name="Sun H."/>
            <person name="Tritt A."/>
            <person name="Yoshinaga Y."/>
            <person name="Zwiers L.-H."/>
            <person name="Turgeon B."/>
            <person name="Goodwin S."/>
            <person name="Spatafora J."/>
            <person name="Crous P."/>
            <person name="Grigoriev I."/>
        </authorList>
    </citation>
    <scope>NUCLEOTIDE SEQUENCE</scope>
    <source>
        <strain evidence="5">CBS 183.55</strain>
    </source>
</reference>
<evidence type="ECO:0000256" key="2">
    <source>
        <dbReference type="ARBA" id="ARBA00022801"/>
    </source>
</evidence>
<evidence type="ECO:0000256" key="3">
    <source>
        <dbReference type="SAM" id="Phobius"/>
    </source>
</evidence>
<evidence type="ECO:0000313" key="5">
    <source>
        <dbReference type="EMBL" id="KAF1932239.1"/>
    </source>
</evidence>
<keyword evidence="3" id="KW-0812">Transmembrane</keyword>
<dbReference type="InterPro" id="IPR051601">
    <property type="entry name" value="Serine_prot/Carboxylest_S33"/>
</dbReference>
<keyword evidence="3" id="KW-1133">Transmembrane helix</keyword>
<dbReference type="Pfam" id="PF08386">
    <property type="entry name" value="Abhydrolase_4"/>
    <property type="match status" value="1"/>
</dbReference>
<evidence type="ECO:0000313" key="6">
    <source>
        <dbReference type="Proteomes" id="UP000800082"/>
    </source>
</evidence>
<keyword evidence="2" id="KW-0378">Hydrolase</keyword>
<dbReference type="InterPro" id="IPR013595">
    <property type="entry name" value="Pept_S33_TAP-like_C"/>
</dbReference>
<feature type="transmembrane region" description="Helical" evidence="3">
    <location>
        <begin position="23"/>
        <end position="44"/>
    </location>
</feature>
<dbReference type="Proteomes" id="UP000800082">
    <property type="component" value="Unassembled WGS sequence"/>
</dbReference>
<dbReference type="AlphaFoldDB" id="A0A6A5RXG8"/>
<gene>
    <name evidence="5" type="ORF">M421DRAFT_416960</name>
</gene>
<proteinExistence type="inferred from homology"/>
<accession>A0A6A5RXG8</accession>
<dbReference type="PANTHER" id="PTHR43248:SF25">
    <property type="entry name" value="AB HYDROLASE-1 DOMAIN-CONTAINING PROTEIN-RELATED"/>
    <property type="match status" value="1"/>
</dbReference>
<dbReference type="InterPro" id="IPR029058">
    <property type="entry name" value="AB_hydrolase_fold"/>
</dbReference>
<dbReference type="PANTHER" id="PTHR43248">
    <property type="entry name" value="2-SUCCINYL-6-HYDROXY-2,4-CYCLOHEXADIENE-1-CARBOXYLATE SYNTHASE"/>
    <property type="match status" value="1"/>
</dbReference>
<feature type="domain" description="Peptidase S33 tripeptidyl aminopeptidase-like C-terminal" evidence="4">
    <location>
        <begin position="515"/>
        <end position="617"/>
    </location>
</feature>
<organism evidence="5 6">
    <name type="scientific">Didymella exigua CBS 183.55</name>
    <dbReference type="NCBI Taxonomy" id="1150837"/>
    <lineage>
        <taxon>Eukaryota</taxon>
        <taxon>Fungi</taxon>
        <taxon>Dikarya</taxon>
        <taxon>Ascomycota</taxon>
        <taxon>Pezizomycotina</taxon>
        <taxon>Dothideomycetes</taxon>
        <taxon>Pleosporomycetidae</taxon>
        <taxon>Pleosporales</taxon>
        <taxon>Pleosporineae</taxon>
        <taxon>Didymellaceae</taxon>
        <taxon>Didymella</taxon>
    </lineage>
</organism>
<name>A0A6A5RXG8_9PLEO</name>
<protein>
    <recommendedName>
        <fullName evidence="4">Peptidase S33 tripeptidyl aminopeptidase-like C-terminal domain-containing protein</fullName>
    </recommendedName>
</protein>
<dbReference type="SUPFAM" id="SSF53474">
    <property type="entry name" value="alpha/beta-Hydrolases"/>
    <property type="match status" value="1"/>
</dbReference>
<dbReference type="GeneID" id="54348939"/>
<evidence type="ECO:0000256" key="1">
    <source>
        <dbReference type="ARBA" id="ARBA00010088"/>
    </source>
</evidence>
<dbReference type="OrthoDB" id="425534at2759"/>
<keyword evidence="3" id="KW-0472">Membrane</keyword>
<keyword evidence="6" id="KW-1185">Reference proteome</keyword>
<dbReference type="Gene3D" id="3.40.50.1820">
    <property type="entry name" value="alpha/beta hydrolase"/>
    <property type="match status" value="2"/>
</dbReference>